<organism evidence="1">
    <name type="scientific">Drosophila melanogaster</name>
    <name type="common">Fruit fly</name>
    <dbReference type="NCBI Taxonomy" id="7227"/>
    <lineage>
        <taxon>Eukaryota</taxon>
        <taxon>Metazoa</taxon>
        <taxon>Ecdysozoa</taxon>
        <taxon>Arthropoda</taxon>
        <taxon>Hexapoda</taxon>
        <taxon>Insecta</taxon>
        <taxon>Pterygota</taxon>
        <taxon>Neoptera</taxon>
        <taxon>Endopterygota</taxon>
        <taxon>Diptera</taxon>
        <taxon>Brachycera</taxon>
        <taxon>Muscomorpha</taxon>
        <taxon>Ephydroidea</taxon>
        <taxon>Drosophilidae</taxon>
        <taxon>Drosophila</taxon>
        <taxon>Sophophora</taxon>
    </lineage>
</organism>
<proteinExistence type="predicted"/>
<dbReference type="AlphaFoldDB" id="Q6IKR1"/>
<dbReference type="EMBL" id="BK002305">
    <property type="protein sequence ID" value="DAA03812.1"/>
    <property type="molecule type" value="Genomic_DNA"/>
</dbReference>
<reference evidence="1" key="1">
    <citation type="journal article" date="2003" name="Genome Biol.">
        <title>An integrated gene annotation and transcriptional profiling approach towards the full gene content of the Drosophila genome.</title>
        <authorList>
            <person name="Hild M."/>
            <person name="Beckmann B."/>
            <person name="Haas S.A."/>
            <person name="Koch B."/>
            <person name="Solovyev V."/>
            <person name="Busold C."/>
            <person name="Fellenberg K."/>
            <person name="Boutros M."/>
            <person name="Vingron M."/>
            <person name="Sauer F."/>
            <person name="Hoheisel J.D."/>
            <person name="Paro R."/>
        </authorList>
    </citation>
    <scope>NUCLEOTIDE SEQUENCE</scope>
</reference>
<accession>Q6IKR1</accession>
<gene>
    <name evidence="1" type="ORF">HDC11834</name>
</gene>
<sequence>MRMFCAAFNVKFKCLPNAGFRKWDLPRRLCNSHTKSEALNHAQSSIVAPLSGQVEAACPSLRLRLRKQLEGTRTHGGKGCHSCNAGEKRPTAVVLLCTEEEVSRTTVEGTSNLEPRTSNLEPLTTIPYPPCYQSNQVNKGQGLWHWRALTEGAKASKGANDLWGNVTLLKICRKLSSQAQQLALVMITTMPSEREQGLNSIRTRKYGFPGSNLDN</sequence>
<evidence type="ECO:0000313" key="1">
    <source>
        <dbReference type="EMBL" id="DAA03812.1"/>
    </source>
</evidence>
<protein>
    <submittedName>
        <fullName evidence="1">HDC11834</fullName>
    </submittedName>
</protein>
<name>Q6IKR1_DROME</name>